<comment type="caution">
    <text evidence="1">The sequence shown here is derived from an EMBL/GenBank/DDBJ whole genome shotgun (WGS) entry which is preliminary data.</text>
</comment>
<proteinExistence type="predicted"/>
<dbReference type="AlphaFoldDB" id="A0A4Y2K9D8"/>
<reference evidence="1 2" key="1">
    <citation type="journal article" date="2019" name="Sci. Rep.">
        <title>Orb-weaving spider Araneus ventricosus genome elucidates the spidroin gene catalogue.</title>
        <authorList>
            <person name="Kono N."/>
            <person name="Nakamura H."/>
            <person name="Ohtoshi R."/>
            <person name="Moran D.A.P."/>
            <person name="Shinohara A."/>
            <person name="Yoshida Y."/>
            <person name="Fujiwara M."/>
            <person name="Mori M."/>
            <person name="Tomita M."/>
            <person name="Arakawa K."/>
        </authorList>
    </citation>
    <scope>NUCLEOTIDE SEQUENCE [LARGE SCALE GENOMIC DNA]</scope>
</reference>
<evidence type="ECO:0000313" key="1">
    <source>
        <dbReference type="EMBL" id="GBM98569.1"/>
    </source>
</evidence>
<keyword evidence="2" id="KW-1185">Reference proteome</keyword>
<accession>A0A4Y2K9D8</accession>
<dbReference type="EMBL" id="BGPR01004337">
    <property type="protein sequence ID" value="GBM98569.1"/>
    <property type="molecule type" value="Genomic_DNA"/>
</dbReference>
<name>A0A4Y2K9D8_ARAVE</name>
<evidence type="ECO:0000313" key="2">
    <source>
        <dbReference type="Proteomes" id="UP000499080"/>
    </source>
</evidence>
<gene>
    <name evidence="1" type="ORF">AVEN_227588_1</name>
</gene>
<dbReference type="Proteomes" id="UP000499080">
    <property type="component" value="Unassembled WGS sequence"/>
</dbReference>
<organism evidence="1 2">
    <name type="scientific">Araneus ventricosus</name>
    <name type="common">Orbweaver spider</name>
    <name type="synonym">Epeira ventricosa</name>
    <dbReference type="NCBI Taxonomy" id="182803"/>
    <lineage>
        <taxon>Eukaryota</taxon>
        <taxon>Metazoa</taxon>
        <taxon>Ecdysozoa</taxon>
        <taxon>Arthropoda</taxon>
        <taxon>Chelicerata</taxon>
        <taxon>Arachnida</taxon>
        <taxon>Araneae</taxon>
        <taxon>Araneomorphae</taxon>
        <taxon>Entelegynae</taxon>
        <taxon>Araneoidea</taxon>
        <taxon>Araneidae</taxon>
        <taxon>Araneus</taxon>
    </lineage>
</organism>
<protein>
    <submittedName>
        <fullName evidence="1">Uncharacterized protein</fullName>
    </submittedName>
</protein>
<sequence>MLVGRLSPQLNREVFTYETTFTLTKVLKTDGQTWDLLHVSLLTTNRTAGDLNYVRVEGTSSQRIKTCRDLLHRESRLSTPFSAIVMLTHPVVSAYKEGSAILGLHPLPEFSILKPWFWFQWWRTPQTILGLYVSFEAENLTFPITSRLLFGRKNALILTKNKP</sequence>